<keyword evidence="1" id="KW-0488">Methylation</keyword>
<comment type="similarity">
    <text evidence="2">Belongs to the methyl-accepting chemotaxis (MCP) protein family.</text>
</comment>
<evidence type="ECO:0000256" key="2">
    <source>
        <dbReference type="ARBA" id="ARBA00029447"/>
    </source>
</evidence>
<organism evidence="3">
    <name type="scientific">Salmonella enterica subsp. houtenae serovar 45:g,z51:-</name>
    <dbReference type="NCBI Taxonomy" id="1967611"/>
    <lineage>
        <taxon>Bacteria</taxon>
        <taxon>Pseudomonadati</taxon>
        <taxon>Pseudomonadota</taxon>
        <taxon>Gammaproteobacteria</taxon>
        <taxon>Enterobacterales</taxon>
        <taxon>Enterobacteriaceae</taxon>
        <taxon>Salmonella</taxon>
    </lineage>
</organism>
<dbReference type="AlphaFoldDB" id="A0A736VMR9"/>
<proteinExistence type="inferred from homology"/>
<reference evidence="3" key="1">
    <citation type="journal article" date="2018" name="Genome Biol.">
        <title>SKESA: strategic k-mer extension for scrupulous assemblies.</title>
        <authorList>
            <person name="Souvorov A."/>
            <person name="Agarwala R."/>
            <person name="Lipman D.J."/>
        </authorList>
    </citation>
    <scope>NUCLEOTIDE SEQUENCE</scope>
    <source>
        <strain evidence="3">2584-68</strain>
    </source>
</reference>
<gene>
    <name evidence="3" type="ORF">GNB58_005469</name>
</gene>
<dbReference type="PANTHER" id="PTHR43531:SF14">
    <property type="entry name" value="METHYL-ACCEPTING CHEMOTAXIS PROTEIN I-RELATED"/>
    <property type="match status" value="1"/>
</dbReference>
<protein>
    <submittedName>
        <fullName evidence="3">Methyl-accepting chemotaxis protein</fullName>
    </submittedName>
</protein>
<evidence type="ECO:0000256" key="1">
    <source>
        <dbReference type="ARBA" id="ARBA00022481"/>
    </source>
</evidence>
<dbReference type="InterPro" id="IPR051310">
    <property type="entry name" value="MCP_chemotaxis"/>
</dbReference>
<dbReference type="PANTHER" id="PTHR43531">
    <property type="entry name" value="PROTEIN ICFG"/>
    <property type="match status" value="1"/>
</dbReference>
<dbReference type="GO" id="GO:0005886">
    <property type="term" value="C:plasma membrane"/>
    <property type="evidence" value="ECO:0007669"/>
    <property type="project" value="TreeGrafter"/>
</dbReference>
<dbReference type="Gene3D" id="1.10.287.950">
    <property type="entry name" value="Methyl-accepting chemotaxis protein"/>
    <property type="match status" value="1"/>
</dbReference>
<dbReference type="GO" id="GO:0004888">
    <property type="term" value="F:transmembrane signaling receptor activity"/>
    <property type="evidence" value="ECO:0007669"/>
    <property type="project" value="TreeGrafter"/>
</dbReference>
<feature type="non-terminal residue" evidence="3">
    <location>
        <position position="1"/>
    </location>
</feature>
<sequence length="69" mass="7123">LVDKAGAVMADVVKTASRSSDLLEEISLASGEQSKGVSQIGVAVTQMEKTTQQNAALVEESASATESLR</sequence>
<evidence type="ECO:0000313" key="3">
    <source>
        <dbReference type="EMBL" id="HAE7768256.1"/>
    </source>
</evidence>
<accession>A0A736VMR9</accession>
<name>A0A736VMR9_SALHO</name>
<comment type="caution">
    <text evidence="3">The sequence shown here is derived from an EMBL/GenBank/DDBJ whole genome shotgun (WGS) entry which is preliminary data.</text>
</comment>
<feature type="non-terminal residue" evidence="3">
    <location>
        <position position="69"/>
    </location>
</feature>
<reference evidence="3" key="2">
    <citation type="submission" date="2018-07" db="EMBL/GenBank/DDBJ databases">
        <authorList>
            <consortium name="NCBI Pathogen Detection Project"/>
        </authorList>
    </citation>
    <scope>NUCLEOTIDE SEQUENCE</scope>
    <source>
        <strain evidence="3">2584-68</strain>
    </source>
</reference>
<dbReference type="SUPFAM" id="SSF58104">
    <property type="entry name" value="Methyl-accepting chemotaxis protein (MCP) signaling domain"/>
    <property type="match status" value="1"/>
</dbReference>
<dbReference type="EMBL" id="DAATAH010000337">
    <property type="protein sequence ID" value="HAE7768256.1"/>
    <property type="molecule type" value="Genomic_DNA"/>
</dbReference>
<dbReference type="GO" id="GO:0006935">
    <property type="term" value="P:chemotaxis"/>
    <property type="evidence" value="ECO:0007669"/>
    <property type="project" value="TreeGrafter"/>
</dbReference>